<evidence type="ECO:0000256" key="1">
    <source>
        <dbReference type="SAM" id="MobiDB-lite"/>
    </source>
</evidence>
<organism evidence="2 3">
    <name type="scientific">Ruegeria alba</name>
    <dbReference type="NCBI Taxonomy" id="2916756"/>
    <lineage>
        <taxon>Bacteria</taxon>
        <taxon>Pseudomonadati</taxon>
        <taxon>Pseudomonadota</taxon>
        <taxon>Alphaproteobacteria</taxon>
        <taxon>Rhodobacterales</taxon>
        <taxon>Roseobacteraceae</taxon>
        <taxon>Ruegeria</taxon>
    </lineage>
</organism>
<comment type="caution">
    <text evidence="2">The sequence shown here is derived from an EMBL/GenBank/DDBJ whole genome shotgun (WGS) entry which is preliminary data.</text>
</comment>
<reference evidence="2" key="1">
    <citation type="submission" date="2022-02" db="EMBL/GenBank/DDBJ databases">
        <title>The genome sequence of Ruegeria sp. 1NDH52C.</title>
        <authorList>
            <person name="Du J."/>
        </authorList>
    </citation>
    <scope>NUCLEOTIDE SEQUENCE</scope>
    <source>
        <strain evidence="2">1NDH52C</strain>
    </source>
</reference>
<dbReference type="RefSeq" id="WP_234137503.1">
    <property type="nucleotide sequence ID" value="NZ_JAKOEM010000020.1"/>
</dbReference>
<sequence>MTLKDLQVLTNNHLWLFGRLTVVSDLAAVSEQRGASMQADENGQYPERHRQGMPRRFNAPRIGARTTPRPPRQRKTGEHSQGDKGDKDNPVIEPSHSFIHCNRAFCQLQSIRRGAPEPDRLSSRP</sequence>
<gene>
    <name evidence="2" type="ORF">MB818_17765</name>
</gene>
<evidence type="ECO:0000313" key="2">
    <source>
        <dbReference type="EMBL" id="MCG6560062.1"/>
    </source>
</evidence>
<dbReference type="Proteomes" id="UP001165279">
    <property type="component" value="Unassembled WGS sequence"/>
</dbReference>
<accession>A0ABS9P0P0</accession>
<proteinExistence type="predicted"/>
<feature type="compositionally biased region" description="Basic and acidic residues" evidence="1">
    <location>
        <begin position="75"/>
        <end position="90"/>
    </location>
</feature>
<feature type="region of interest" description="Disordered" evidence="1">
    <location>
        <begin position="31"/>
        <end position="94"/>
    </location>
</feature>
<protein>
    <submittedName>
        <fullName evidence="2">Uncharacterized protein</fullName>
    </submittedName>
</protein>
<dbReference type="EMBL" id="JAKOEM010000020">
    <property type="protein sequence ID" value="MCG6560062.1"/>
    <property type="molecule type" value="Genomic_DNA"/>
</dbReference>
<evidence type="ECO:0000313" key="3">
    <source>
        <dbReference type="Proteomes" id="UP001165279"/>
    </source>
</evidence>
<keyword evidence="3" id="KW-1185">Reference proteome</keyword>
<name>A0ABS9P0P0_9RHOB</name>